<sequence>MNELTRNVEGVIEAKSKQLITFDQNIFLDEKKNAKHRTKRIQSKVRADEMIKHVFLPSVQSDCVTLCLVASDQLRLMVNNNNKHLTYQKTVETDKTSESRESLSLKADRLQIKI</sequence>
<protein>
    <submittedName>
        <fullName evidence="1">CLUMA_CG001276, isoform A</fullName>
    </submittedName>
</protein>
<proteinExistence type="predicted"/>
<dbReference type="EMBL" id="CVRI01000004">
    <property type="protein sequence ID" value="CRK87475.1"/>
    <property type="molecule type" value="Genomic_DNA"/>
</dbReference>
<keyword evidence="2" id="KW-1185">Reference proteome</keyword>
<gene>
    <name evidence="1" type="ORF">CLUMA_CG001276</name>
</gene>
<dbReference type="Proteomes" id="UP000183832">
    <property type="component" value="Unassembled WGS sequence"/>
</dbReference>
<evidence type="ECO:0000313" key="2">
    <source>
        <dbReference type="Proteomes" id="UP000183832"/>
    </source>
</evidence>
<reference evidence="1 2" key="1">
    <citation type="submission" date="2015-04" db="EMBL/GenBank/DDBJ databases">
        <authorList>
            <person name="Syromyatnikov M.Y."/>
            <person name="Popov V.N."/>
        </authorList>
    </citation>
    <scope>NUCLEOTIDE SEQUENCE [LARGE SCALE GENOMIC DNA]</scope>
</reference>
<dbReference type="AlphaFoldDB" id="A0A1J1HHV3"/>
<accession>A0A1J1HHV3</accession>
<organism evidence="1 2">
    <name type="scientific">Clunio marinus</name>
    <dbReference type="NCBI Taxonomy" id="568069"/>
    <lineage>
        <taxon>Eukaryota</taxon>
        <taxon>Metazoa</taxon>
        <taxon>Ecdysozoa</taxon>
        <taxon>Arthropoda</taxon>
        <taxon>Hexapoda</taxon>
        <taxon>Insecta</taxon>
        <taxon>Pterygota</taxon>
        <taxon>Neoptera</taxon>
        <taxon>Endopterygota</taxon>
        <taxon>Diptera</taxon>
        <taxon>Nematocera</taxon>
        <taxon>Chironomoidea</taxon>
        <taxon>Chironomidae</taxon>
        <taxon>Clunio</taxon>
    </lineage>
</organism>
<evidence type="ECO:0000313" key="1">
    <source>
        <dbReference type="EMBL" id="CRK87475.1"/>
    </source>
</evidence>
<name>A0A1J1HHV3_9DIPT</name>